<keyword evidence="11 12" id="KW-0472">Membrane</keyword>
<dbReference type="SUPFAM" id="SSF55874">
    <property type="entry name" value="ATPase domain of HSP90 chaperone/DNA topoisomerase II/histidine kinase"/>
    <property type="match status" value="1"/>
</dbReference>
<dbReference type="EMBL" id="JAJODE010000008">
    <property type="protein sequence ID" value="MCD4838206.1"/>
    <property type="molecule type" value="Genomic_DNA"/>
</dbReference>
<comment type="catalytic activity">
    <reaction evidence="1">
        <text>ATP + protein L-histidine = ADP + protein N-phospho-L-histidine.</text>
        <dbReference type="EC" id="2.7.13.3"/>
    </reaction>
</comment>
<dbReference type="InterPro" id="IPR003594">
    <property type="entry name" value="HATPase_dom"/>
</dbReference>
<dbReference type="CDD" id="cd00082">
    <property type="entry name" value="HisKA"/>
    <property type="match status" value="1"/>
</dbReference>
<evidence type="ECO:0000256" key="10">
    <source>
        <dbReference type="ARBA" id="ARBA00023012"/>
    </source>
</evidence>
<dbReference type="Pfam" id="PF02518">
    <property type="entry name" value="HATPase_c"/>
    <property type="match status" value="1"/>
</dbReference>
<dbReference type="Gene3D" id="1.10.287.130">
    <property type="match status" value="1"/>
</dbReference>
<dbReference type="SMART" id="SM00388">
    <property type="entry name" value="HisKA"/>
    <property type="match status" value="1"/>
</dbReference>
<evidence type="ECO:0000313" key="15">
    <source>
        <dbReference type="EMBL" id="MCD4838206.1"/>
    </source>
</evidence>
<evidence type="ECO:0000256" key="8">
    <source>
        <dbReference type="ARBA" id="ARBA00022777"/>
    </source>
</evidence>
<keyword evidence="8" id="KW-0418">Kinase</keyword>
<evidence type="ECO:0000256" key="7">
    <source>
        <dbReference type="ARBA" id="ARBA00022741"/>
    </source>
</evidence>
<dbReference type="Proteomes" id="UP001162836">
    <property type="component" value="Unassembled WGS sequence"/>
</dbReference>
<dbReference type="InterPro" id="IPR050351">
    <property type="entry name" value="BphY/WalK/GraS-like"/>
</dbReference>
<gene>
    <name evidence="15" type="ORF">LRS37_04840</name>
</gene>
<evidence type="ECO:0000259" key="13">
    <source>
        <dbReference type="PROSITE" id="PS50109"/>
    </source>
</evidence>
<dbReference type="Pfam" id="PF00672">
    <property type="entry name" value="HAMP"/>
    <property type="match status" value="1"/>
</dbReference>
<protein>
    <recommendedName>
        <fullName evidence="3">histidine kinase</fullName>
        <ecNumber evidence="3">2.7.13.3</ecNumber>
    </recommendedName>
</protein>
<comment type="caution">
    <text evidence="15">The sequence shown here is derived from an EMBL/GenBank/DDBJ whole genome shotgun (WGS) entry which is preliminary data.</text>
</comment>
<keyword evidence="5" id="KW-0597">Phosphoprotein</keyword>
<keyword evidence="6" id="KW-0808">Transferase</keyword>
<dbReference type="PRINTS" id="PR00344">
    <property type="entry name" value="BCTRLSENSOR"/>
</dbReference>
<evidence type="ECO:0000256" key="3">
    <source>
        <dbReference type="ARBA" id="ARBA00012438"/>
    </source>
</evidence>
<dbReference type="Gene3D" id="3.30.565.10">
    <property type="entry name" value="Histidine kinase-like ATPase, C-terminal domain"/>
    <property type="match status" value="1"/>
</dbReference>
<evidence type="ECO:0000259" key="14">
    <source>
        <dbReference type="PROSITE" id="PS50885"/>
    </source>
</evidence>
<feature type="domain" description="Histidine kinase" evidence="13">
    <location>
        <begin position="183"/>
        <end position="399"/>
    </location>
</feature>
<dbReference type="InterPro" id="IPR003661">
    <property type="entry name" value="HisK_dim/P_dom"/>
</dbReference>
<keyword evidence="10" id="KW-0902">Two-component regulatory system</keyword>
<sequence>MLIINKRLTTYYVENNNSWKNIEQIDLLQDITQDHPELLVKDNREQVIYHKGSSPLKLVANLGIKRDLTISNSKVGEFIYYDPEMANFTKIMIGIPISVIIILLVASSLLIIISLFIAYRLSKWLASPLQVLLPFIKRLGKGEFGIRVPVNTKDEYGKIAKAFNHMSKELEKAESVRKNLTADVAHELRIPLTIINGKLDYLQQQGQMIRPEILLPIQDELIRLNQIVEDLRVLSLAEAGKLKLIKTPTNMVDLSYRLISSLDPIAEEKKNISMAIDVQTNETTVFVDENRMKQVFLNLLTNAIRYTPNQGKIYIRLFKEENALKIIVEDTGKGIEPEYLPYLFDRFYRTDEARTRYSGGTGLGLAIAKQYVVSHNGKIEVKSKVNHGTSFIVYLPYQNETF</sequence>
<dbReference type="RefSeq" id="WP_231314413.1">
    <property type="nucleotide sequence ID" value="NZ_JAJODE010000008.1"/>
</dbReference>
<dbReference type="Pfam" id="PF00512">
    <property type="entry name" value="HisKA"/>
    <property type="match status" value="1"/>
</dbReference>
<dbReference type="SUPFAM" id="SSF158472">
    <property type="entry name" value="HAMP domain-like"/>
    <property type="match status" value="1"/>
</dbReference>
<keyword evidence="7" id="KW-0547">Nucleotide-binding</keyword>
<dbReference type="PROSITE" id="PS50885">
    <property type="entry name" value="HAMP"/>
    <property type="match status" value="1"/>
</dbReference>
<dbReference type="PANTHER" id="PTHR45453:SF1">
    <property type="entry name" value="PHOSPHATE REGULON SENSOR PROTEIN PHOR"/>
    <property type="match status" value="1"/>
</dbReference>
<dbReference type="InterPro" id="IPR005467">
    <property type="entry name" value="His_kinase_dom"/>
</dbReference>
<accession>A0ABS8QG32</accession>
<comment type="subcellular location">
    <subcellularLocation>
        <location evidence="2">Cell membrane</location>
        <topology evidence="2">Multi-pass membrane protein</topology>
    </subcellularLocation>
</comment>
<feature type="transmembrane region" description="Helical" evidence="12">
    <location>
        <begin position="91"/>
        <end position="119"/>
    </location>
</feature>
<name>A0ABS8QG32_9BACI</name>
<evidence type="ECO:0000256" key="12">
    <source>
        <dbReference type="SAM" id="Phobius"/>
    </source>
</evidence>
<keyword evidence="12" id="KW-1133">Transmembrane helix</keyword>
<evidence type="ECO:0000313" key="16">
    <source>
        <dbReference type="Proteomes" id="UP001162836"/>
    </source>
</evidence>
<evidence type="ECO:0000256" key="4">
    <source>
        <dbReference type="ARBA" id="ARBA00022475"/>
    </source>
</evidence>
<dbReference type="SMART" id="SM00387">
    <property type="entry name" value="HATPase_c"/>
    <property type="match status" value="1"/>
</dbReference>
<reference evidence="15 16" key="1">
    <citation type="journal article" date="2023" name="Antonie Van Leeuwenhoek">
        <title>Unveiling the genomic potential of a novel thermostable glycoside hydrolases producing Neobacillus sedimentimangrovi UE25.</title>
        <authorList>
            <person name="Ejaz U."/>
            <person name="Saleem F."/>
            <person name="Rashid R."/>
            <person name="Hasan K.A."/>
            <person name="Syed M.N."/>
            <person name="Sohail M."/>
        </authorList>
    </citation>
    <scope>NUCLEOTIDE SEQUENCE [LARGE SCALE GENOMIC DNA]</scope>
    <source>
        <strain evidence="15 16">UE25</strain>
    </source>
</reference>
<dbReference type="CDD" id="cd06225">
    <property type="entry name" value="HAMP"/>
    <property type="match status" value="1"/>
</dbReference>
<evidence type="ECO:0000256" key="9">
    <source>
        <dbReference type="ARBA" id="ARBA00022840"/>
    </source>
</evidence>
<evidence type="ECO:0000256" key="1">
    <source>
        <dbReference type="ARBA" id="ARBA00000085"/>
    </source>
</evidence>
<dbReference type="InterPro" id="IPR036890">
    <property type="entry name" value="HATPase_C_sf"/>
</dbReference>
<dbReference type="PANTHER" id="PTHR45453">
    <property type="entry name" value="PHOSPHATE REGULON SENSOR PROTEIN PHOR"/>
    <property type="match status" value="1"/>
</dbReference>
<dbReference type="InterPro" id="IPR036097">
    <property type="entry name" value="HisK_dim/P_sf"/>
</dbReference>
<keyword evidence="12" id="KW-0812">Transmembrane</keyword>
<dbReference type="EC" id="2.7.13.3" evidence="3"/>
<keyword evidence="4" id="KW-1003">Cell membrane</keyword>
<dbReference type="PROSITE" id="PS50109">
    <property type="entry name" value="HIS_KIN"/>
    <property type="match status" value="1"/>
</dbReference>
<dbReference type="GO" id="GO:0005524">
    <property type="term" value="F:ATP binding"/>
    <property type="evidence" value="ECO:0007669"/>
    <property type="project" value="UniProtKB-KW"/>
</dbReference>
<keyword evidence="16" id="KW-1185">Reference proteome</keyword>
<evidence type="ECO:0000256" key="6">
    <source>
        <dbReference type="ARBA" id="ARBA00022679"/>
    </source>
</evidence>
<feature type="domain" description="HAMP" evidence="14">
    <location>
        <begin position="123"/>
        <end position="175"/>
    </location>
</feature>
<dbReference type="SUPFAM" id="SSF47384">
    <property type="entry name" value="Homodimeric domain of signal transducing histidine kinase"/>
    <property type="match status" value="1"/>
</dbReference>
<evidence type="ECO:0000256" key="2">
    <source>
        <dbReference type="ARBA" id="ARBA00004651"/>
    </source>
</evidence>
<dbReference type="Gene3D" id="6.10.340.10">
    <property type="match status" value="1"/>
</dbReference>
<evidence type="ECO:0000256" key="11">
    <source>
        <dbReference type="ARBA" id="ARBA00023136"/>
    </source>
</evidence>
<dbReference type="SMART" id="SM00304">
    <property type="entry name" value="HAMP"/>
    <property type="match status" value="1"/>
</dbReference>
<organism evidence="15 16">
    <name type="scientific">Neobacillus sedimentimangrovi</name>
    <dbReference type="NCBI Taxonomy" id="2699460"/>
    <lineage>
        <taxon>Bacteria</taxon>
        <taxon>Bacillati</taxon>
        <taxon>Bacillota</taxon>
        <taxon>Bacilli</taxon>
        <taxon>Bacillales</taxon>
        <taxon>Bacillaceae</taxon>
        <taxon>Neobacillus</taxon>
    </lineage>
</organism>
<proteinExistence type="predicted"/>
<keyword evidence="9 15" id="KW-0067">ATP-binding</keyword>
<dbReference type="InterPro" id="IPR004358">
    <property type="entry name" value="Sig_transdc_His_kin-like_C"/>
</dbReference>
<dbReference type="InterPro" id="IPR003660">
    <property type="entry name" value="HAMP_dom"/>
</dbReference>
<evidence type="ECO:0000256" key="5">
    <source>
        <dbReference type="ARBA" id="ARBA00022553"/>
    </source>
</evidence>